<accession>A0AA88L2K9</accession>
<sequence>MCTPQGTHNHAINRLNSISEAGDSGISIPRNGDELEMTYISSNEPGYQNFSETMSVVSQGTSSSFTSMTTSSNGVHYDRIHYHRHHPNGNKKKAVEKQAYYRQGVALQCLARHADALAAFSAGLAQDAKSLQLLSGLVEAAMKSPLRASLEPTYRQLQAMRLDKSPFVVISVIGQELLAVGHFQAAVIVLESALRIGTCSLKLRGSVFSALSSAYWALSSVDKGYSYLLYLGPLKLTKNVSAQAFSLKDQTRLAGDFYRFKWTLVGFSWIRWQLMEIDEAKNFLMVNFRFAIFVHYQV</sequence>
<evidence type="ECO:0000313" key="3">
    <source>
        <dbReference type="Proteomes" id="UP001187531"/>
    </source>
</evidence>
<organism evidence="2 3">
    <name type="scientific">Artemia franciscana</name>
    <name type="common">Brine shrimp</name>
    <name type="synonym">Artemia sanfranciscana</name>
    <dbReference type="NCBI Taxonomy" id="6661"/>
    <lineage>
        <taxon>Eukaryota</taxon>
        <taxon>Metazoa</taxon>
        <taxon>Ecdysozoa</taxon>
        <taxon>Arthropoda</taxon>
        <taxon>Crustacea</taxon>
        <taxon>Branchiopoda</taxon>
        <taxon>Anostraca</taxon>
        <taxon>Artemiidae</taxon>
        <taxon>Artemia</taxon>
    </lineage>
</organism>
<dbReference type="Proteomes" id="UP001187531">
    <property type="component" value="Unassembled WGS sequence"/>
</dbReference>
<comment type="caution">
    <text evidence="2">The sequence shown here is derived from an EMBL/GenBank/DDBJ whole genome shotgun (WGS) entry which is preliminary data.</text>
</comment>
<dbReference type="InterPro" id="IPR011990">
    <property type="entry name" value="TPR-like_helical_dom_sf"/>
</dbReference>
<keyword evidence="3" id="KW-1185">Reference proteome</keyword>
<dbReference type="AlphaFoldDB" id="A0AA88L2K9"/>
<gene>
    <name evidence="2" type="ORF">QYM36_008676</name>
</gene>
<dbReference type="SUPFAM" id="SSF48452">
    <property type="entry name" value="TPR-like"/>
    <property type="match status" value="1"/>
</dbReference>
<feature type="compositionally biased region" description="Polar residues" evidence="1">
    <location>
        <begin position="1"/>
        <end position="19"/>
    </location>
</feature>
<evidence type="ECO:0000313" key="2">
    <source>
        <dbReference type="EMBL" id="KAK2714192.1"/>
    </source>
</evidence>
<reference evidence="2" key="1">
    <citation type="submission" date="2023-07" db="EMBL/GenBank/DDBJ databases">
        <title>Chromosome-level genome assembly of Artemia franciscana.</title>
        <authorList>
            <person name="Jo E."/>
        </authorList>
    </citation>
    <scope>NUCLEOTIDE SEQUENCE</scope>
    <source>
        <tissue evidence="2">Whole body</tissue>
    </source>
</reference>
<feature type="region of interest" description="Disordered" evidence="1">
    <location>
        <begin position="1"/>
        <end position="30"/>
    </location>
</feature>
<name>A0AA88L2K9_ARTSF</name>
<dbReference type="EMBL" id="JAVRJZ010000013">
    <property type="protein sequence ID" value="KAK2714192.1"/>
    <property type="molecule type" value="Genomic_DNA"/>
</dbReference>
<proteinExistence type="predicted"/>
<protein>
    <submittedName>
        <fullName evidence="2">Uncharacterized protein</fullName>
    </submittedName>
</protein>
<evidence type="ECO:0000256" key="1">
    <source>
        <dbReference type="SAM" id="MobiDB-lite"/>
    </source>
</evidence>